<name>A0A414FYH6_9ACTN</name>
<gene>
    <name evidence="1" type="ORF">DW787_03890</name>
</gene>
<dbReference type="SUPFAM" id="SSF52799">
    <property type="entry name" value="(Phosphotyrosine protein) phosphatases II"/>
    <property type="match status" value="1"/>
</dbReference>
<dbReference type="Proteomes" id="UP000286050">
    <property type="component" value="Unassembled WGS sequence"/>
</dbReference>
<evidence type="ECO:0000313" key="2">
    <source>
        <dbReference type="Proteomes" id="UP000286050"/>
    </source>
</evidence>
<sequence length="316" mass="35066">MPFLSRVHRKTAAHDALFSQSSILAGVPRVALWQNNGQKPHEKGHTMAQNYWGDELPSRVDLPPAADPARLGYGRIDFDKLPNTRDLGGMVGAGGRRVKHGLLLRSGTLGFGSLADISRLRDEYDLRLVVDFRNLIELSELPDPMDLIAGARYLHAEIFSDSQVGVTQEHEKTAFEYKLEAMAQGDPIEFMTLLYPHMLIDETGINGYRSFVRAVLDVDEGAALWHCYVGRDRCGMGSALIETMLGVNRDDILADYLATNLYAPIDLTLDSPASICYFEAMERALEPHGGFMGYLTGTLGVTEDEIAAFRERCLED</sequence>
<dbReference type="AlphaFoldDB" id="A0A414FYH6"/>
<organism evidence="1 2">
    <name type="scientific">Collinsella intestinalis</name>
    <dbReference type="NCBI Taxonomy" id="147207"/>
    <lineage>
        <taxon>Bacteria</taxon>
        <taxon>Bacillati</taxon>
        <taxon>Actinomycetota</taxon>
        <taxon>Coriobacteriia</taxon>
        <taxon>Coriobacteriales</taxon>
        <taxon>Coriobacteriaceae</taxon>
        <taxon>Collinsella</taxon>
    </lineage>
</organism>
<proteinExistence type="predicted"/>
<comment type="caution">
    <text evidence="1">The sequence shown here is derived from an EMBL/GenBank/DDBJ whole genome shotgun (WGS) entry which is preliminary data.</text>
</comment>
<accession>A0A414FYH6</accession>
<dbReference type="Gene3D" id="3.90.190.10">
    <property type="entry name" value="Protein tyrosine phosphatase superfamily"/>
    <property type="match status" value="1"/>
</dbReference>
<dbReference type="GO" id="GO:0004721">
    <property type="term" value="F:phosphoprotein phosphatase activity"/>
    <property type="evidence" value="ECO:0007669"/>
    <property type="project" value="InterPro"/>
</dbReference>
<reference evidence="1 2" key="1">
    <citation type="submission" date="2018-08" db="EMBL/GenBank/DDBJ databases">
        <title>A genome reference for cultivated species of the human gut microbiota.</title>
        <authorList>
            <person name="Zou Y."/>
            <person name="Xue W."/>
            <person name="Luo G."/>
        </authorList>
    </citation>
    <scope>NUCLEOTIDE SEQUENCE [LARGE SCALE GENOMIC DNA]</scope>
    <source>
        <strain evidence="1 2">AM30-5LB</strain>
    </source>
</reference>
<dbReference type="InterPro" id="IPR026893">
    <property type="entry name" value="Tyr/Ser_Pase_IphP-type"/>
</dbReference>
<dbReference type="InterPro" id="IPR029021">
    <property type="entry name" value="Prot-tyrosine_phosphatase-like"/>
</dbReference>
<dbReference type="EMBL" id="QSJI01000002">
    <property type="protein sequence ID" value="RHD56689.1"/>
    <property type="molecule type" value="Genomic_DNA"/>
</dbReference>
<evidence type="ECO:0000313" key="1">
    <source>
        <dbReference type="EMBL" id="RHD56689.1"/>
    </source>
</evidence>
<dbReference type="Pfam" id="PF13350">
    <property type="entry name" value="Y_phosphatase3"/>
    <property type="match status" value="1"/>
</dbReference>
<protein>
    <submittedName>
        <fullName evidence="1">Protein-tyrosine-phosphatase</fullName>
    </submittedName>
</protein>